<evidence type="ECO:0000256" key="2">
    <source>
        <dbReference type="ARBA" id="ARBA00022692"/>
    </source>
</evidence>
<sequence>MRQHLKAVWKHSITVGPAMPSLVPATKAAFCVAVPLTLLAVSGRLDWAMYAAFGAFCSVFGRYDTDAVRFWQQLSSGLVQIAAMALGTFFSMIESPFVVRILVLAAIAFGANFVSCAVRWMPPGPVFAVFAGGACISVPATADNFVGVLVVGVGTVIFSVLFMLGLSLRRAKLLHTLGKGFFWNPNPRAYTESTQMALAVFIAGAVAYTFGGNHWYWASLGAIAAAMGLDTYARVSRGIQRCVGTCVGVLLTGVIVVFDPPIWLILLVAVASQFCIEMVILRHYAVGMIFMTVTALLMVHLGSTEPMGSLLVDRLSMTVLGAALGALQSIVIGLLIKRRTALN</sequence>
<feature type="transmembrane region" description="Helical" evidence="5">
    <location>
        <begin position="75"/>
        <end position="93"/>
    </location>
</feature>
<evidence type="ECO:0000256" key="4">
    <source>
        <dbReference type="ARBA" id="ARBA00023136"/>
    </source>
</evidence>
<evidence type="ECO:0000313" key="8">
    <source>
        <dbReference type="Proteomes" id="UP000606115"/>
    </source>
</evidence>
<dbReference type="EMBL" id="BMKX01000001">
    <property type="protein sequence ID" value="GGJ49350.1"/>
    <property type="molecule type" value="Genomic_DNA"/>
</dbReference>
<feature type="transmembrane region" description="Helical" evidence="5">
    <location>
        <begin position="189"/>
        <end position="208"/>
    </location>
</feature>
<evidence type="ECO:0000256" key="5">
    <source>
        <dbReference type="SAM" id="Phobius"/>
    </source>
</evidence>
<protein>
    <submittedName>
        <fullName evidence="7">FUSC family protein</fullName>
    </submittedName>
</protein>
<evidence type="ECO:0000313" key="7">
    <source>
        <dbReference type="EMBL" id="GGJ49350.1"/>
    </source>
</evidence>
<feature type="transmembrane region" description="Helical" evidence="5">
    <location>
        <begin position="21"/>
        <end position="41"/>
    </location>
</feature>
<keyword evidence="2 5" id="KW-0812">Transmembrane</keyword>
<proteinExistence type="predicted"/>
<evidence type="ECO:0000256" key="1">
    <source>
        <dbReference type="ARBA" id="ARBA00004141"/>
    </source>
</evidence>
<feature type="transmembrane region" description="Helical" evidence="5">
    <location>
        <begin position="315"/>
        <end position="336"/>
    </location>
</feature>
<keyword evidence="8" id="KW-1185">Reference proteome</keyword>
<feature type="transmembrane region" description="Helical" evidence="5">
    <location>
        <begin position="47"/>
        <end position="63"/>
    </location>
</feature>
<feature type="transmembrane region" description="Helical" evidence="5">
    <location>
        <begin position="125"/>
        <end position="142"/>
    </location>
</feature>
<comment type="caution">
    <text evidence="7">The sequence shown here is derived from an EMBL/GenBank/DDBJ whole genome shotgun (WGS) entry which is preliminary data.</text>
</comment>
<dbReference type="GeneID" id="303302896"/>
<dbReference type="Proteomes" id="UP000606115">
    <property type="component" value="Unassembled WGS sequence"/>
</dbReference>
<feature type="domain" description="Integral membrane bound transporter" evidence="6">
    <location>
        <begin position="202"/>
        <end position="327"/>
    </location>
</feature>
<evidence type="ECO:0000256" key="3">
    <source>
        <dbReference type="ARBA" id="ARBA00022989"/>
    </source>
</evidence>
<comment type="subcellular location">
    <subcellularLocation>
        <location evidence="1">Membrane</location>
        <topology evidence="1">Multi-pass membrane protein</topology>
    </subcellularLocation>
</comment>
<reference evidence="8" key="1">
    <citation type="journal article" date="2019" name="Int. J. Syst. Evol. Microbiol.">
        <title>The Global Catalogue of Microorganisms (GCM) 10K type strain sequencing project: providing services to taxonomists for standard genome sequencing and annotation.</title>
        <authorList>
            <consortium name="The Broad Institute Genomics Platform"/>
            <consortium name="The Broad Institute Genome Sequencing Center for Infectious Disease"/>
            <person name="Wu L."/>
            <person name="Ma J."/>
        </authorList>
    </citation>
    <scope>NUCLEOTIDE SEQUENCE [LARGE SCALE GENOMIC DNA]</scope>
    <source>
        <strain evidence="8">CGMCC 1.3685</strain>
    </source>
</reference>
<feature type="transmembrane region" description="Helical" evidence="5">
    <location>
        <begin position="99"/>
        <end position="118"/>
    </location>
</feature>
<feature type="transmembrane region" description="Helical" evidence="5">
    <location>
        <begin position="285"/>
        <end position="303"/>
    </location>
</feature>
<accession>A0ABQ2D852</accession>
<dbReference type="Pfam" id="PF13515">
    <property type="entry name" value="FUSC_2"/>
    <property type="match status" value="1"/>
</dbReference>
<feature type="transmembrane region" description="Helical" evidence="5">
    <location>
        <begin position="239"/>
        <end position="256"/>
    </location>
</feature>
<organism evidence="7 8">
    <name type="scientific">Glutamicibacter ardleyensis</name>
    <dbReference type="NCBI Taxonomy" id="225894"/>
    <lineage>
        <taxon>Bacteria</taxon>
        <taxon>Bacillati</taxon>
        <taxon>Actinomycetota</taxon>
        <taxon>Actinomycetes</taxon>
        <taxon>Micrococcales</taxon>
        <taxon>Micrococcaceae</taxon>
        <taxon>Glutamicibacter</taxon>
    </lineage>
</organism>
<dbReference type="RefSeq" id="WP_188683416.1">
    <property type="nucleotide sequence ID" value="NZ_BMKX01000001.1"/>
</dbReference>
<gene>
    <name evidence="7" type="ORF">GCM10007173_04940</name>
</gene>
<evidence type="ECO:0000259" key="6">
    <source>
        <dbReference type="Pfam" id="PF13515"/>
    </source>
</evidence>
<keyword evidence="3 5" id="KW-1133">Transmembrane helix</keyword>
<name>A0ABQ2D852_9MICC</name>
<dbReference type="InterPro" id="IPR049453">
    <property type="entry name" value="Memb_transporter_dom"/>
</dbReference>
<feature type="transmembrane region" description="Helical" evidence="5">
    <location>
        <begin position="148"/>
        <end position="168"/>
    </location>
</feature>
<keyword evidence="4 5" id="KW-0472">Membrane</keyword>